<dbReference type="PANTHER" id="PTHR47089:SF1">
    <property type="entry name" value="GUANOSINE ABC TRANSPORTER PERMEASE PROTEIN NUPP"/>
    <property type="match status" value="1"/>
</dbReference>
<feature type="transmembrane region" description="Helical" evidence="6">
    <location>
        <begin position="139"/>
        <end position="158"/>
    </location>
</feature>
<keyword evidence="2" id="KW-1003">Cell membrane</keyword>
<evidence type="ECO:0000256" key="4">
    <source>
        <dbReference type="ARBA" id="ARBA00022989"/>
    </source>
</evidence>
<feature type="transmembrane region" description="Helical" evidence="6">
    <location>
        <begin position="357"/>
        <end position="382"/>
    </location>
</feature>
<keyword evidence="4 6" id="KW-1133">Transmembrane helix</keyword>
<evidence type="ECO:0000256" key="6">
    <source>
        <dbReference type="SAM" id="Phobius"/>
    </source>
</evidence>
<dbReference type="GO" id="GO:0005886">
    <property type="term" value="C:plasma membrane"/>
    <property type="evidence" value="ECO:0007669"/>
    <property type="project" value="UniProtKB-SubCell"/>
</dbReference>
<keyword evidence="8" id="KW-1185">Reference proteome</keyword>
<dbReference type="OrthoDB" id="86231at2157"/>
<dbReference type="EMBL" id="FOYT01000001">
    <property type="protein sequence ID" value="SFR47067.1"/>
    <property type="molecule type" value="Genomic_DNA"/>
</dbReference>
<evidence type="ECO:0000313" key="7">
    <source>
        <dbReference type="EMBL" id="SFR47067.1"/>
    </source>
</evidence>
<dbReference type="AlphaFoldDB" id="A0A1I6GYE7"/>
<feature type="transmembrane region" description="Helical" evidence="6">
    <location>
        <begin position="99"/>
        <end position="119"/>
    </location>
</feature>
<dbReference type="Pfam" id="PF02653">
    <property type="entry name" value="BPD_transp_2"/>
    <property type="match status" value="1"/>
</dbReference>
<sequence length="452" mass="46666">MSAAADARRTVRSMLRRIVALSGVERLLISLAALVLAILVGAVLILASGRITTCSQAAAVYFGLGFCYDPLEVYFVLFNGAFGNPLNPAIMSGPLVNPAWSPFTGALTFTGPLVTKALFTSQWNPLNFSVALTMKETTLLVFTGLSVAVAFRAGLFNIGTQGQLVVGGLVTALVVGTLVPVVPGGLAGSVLLVPVGVLAGAAAGAFYAAIPGALKAYADANEVITTIMLNFIAAQLAFVAVSQFFRNPDSQVVETAPLPGYATLAPVVFPRGGDFAVLTLVFALALVAAIWFLIERTSYGYDLRTSGIQPEAAEYGGVDAKRTVVSSMMLSGALGGVGGAVWVLMVMGKWQTGVPALGFDGITVSILAGNNPLGVFPAALLFGTLKSGSLAVQFETGVPKQLVGVLRGLIILFVAMPEFFRAIGTNVVDLEEPDSKAVATDGGEPASGGEER</sequence>
<dbReference type="CDD" id="cd06580">
    <property type="entry name" value="TM_PBP1_transp_TpRbsC_like"/>
    <property type="match status" value="1"/>
</dbReference>
<evidence type="ECO:0000313" key="8">
    <source>
        <dbReference type="Proteomes" id="UP000198531"/>
    </source>
</evidence>
<dbReference type="InterPro" id="IPR001851">
    <property type="entry name" value="ABC_transp_permease"/>
</dbReference>
<dbReference type="STRING" id="553469.SAMN04487947_1807"/>
<feature type="transmembrane region" description="Helical" evidence="6">
    <location>
        <begin position="59"/>
        <end position="79"/>
    </location>
</feature>
<feature type="transmembrane region" description="Helical" evidence="6">
    <location>
        <begin position="164"/>
        <end position="183"/>
    </location>
</feature>
<feature type="transmembrane region" description="Helical" evidence="6">
    <location>
        <begin position="190"/>
        <end position="210"/>
    </location>
</feature>
<feature type="transmembrane region" description="Helical" evidence="6">
    <location>
        <begin position="324"/>
        <end position="345"/>
    </location>
</feature>
<comment type="subcellular location">
    <subcellularLocation>
        <location evidence="1">Cell membrane</location>
        <topology evidence="1">Multi-pass membrane protein</topology>
    </subcellularLocation>
</comment>
<dbReference type="RefSeq" id="WP_089806586.1">
    <property type="nucleotide sequence ID" value="NZ_FOYT01000001.1"/>
</dbReference>
<feature type="transmembrane region" description="Helical" evidence="6">
    <location>
        <begin position="27"/>
        <end position="47"/>
    </location>
</feature>
<name>A0A1I6GYE7_9EURY</name>
<accession>A0A1I6GYE7</accession>
<dbReference type="Proteomes" id="UP000198531">
    <property type="component" value="Unassembled WGS sequence"/>
</dbReference>
<dbReference type="PANTHER" id="PTHR47089">
    <property type="entry name" value="ABC TRANSPORTER, PERMEASE PROTEIN"/>
    <property type="match status" value="1"/>
</dbReference>
<organism evidence="7 8">
    <name type="scientific">Halogeometricum rufum</name>
    <dbReference type="NCBI Taxonomy" id="553469"/>
    <lineage>
        <taxon>Archaea</taxon>
        <taxon>Methanobacteriati</taxon>
        <taxon>Methanobacteriota</taxon>
        <taxon>Stenosarchaea group</taxon>
        <taxon>Halobacteria</taxon>
        <taxon>Halobacteriales</taxon>
        <taxon>Haloferacaceae</taxon>
        <taxon>Halogeometricum</taxon>
    </lineage>
</organism>
<keyword evidence="7" id="KW-0813">Transport</keyword>
<keyword evidence="5 6" id="KW-0472">Membrane</keyword>
<feature type="transmembrane region" description="Helical" evidence="6">
    <location>
        <begin position="275"/>
        <end position="294"/>
    </location>
</feature>
<evidence type="ECO:0000256" key="3">
    <source>
        <dbReference type="ARBA" id="ARBA00022692"/>
    </source>
</evidence>
<proteinExistence type="predicted"/>
<dbReference type="GO" id="GO:0022857">
    <property type="term" value="F:transmembrane transporter activity"/>
    <property type="evidence" value="ECO:0007669"/>
    <property type="project" value="InterPro"/>
</dbReference>
<evidence type="ECO:0000256" key="2">
    <source>
        <dbReference type="ARBA" id="ARBA00022475"/>
    </source>
</evidence>
<reference evidence="8" key="1">
    <citation type="submission" date="2016-10" db="EMBL/GenBank/DDBJ databases">
        <authorList>
            <person name="Varghese N."/>
            <person name="Submissions S."/>
        </authorList>
    </citation>
    <scope>NUCLEOTIDE SEQUENCE [LARGE SCALE GENOMIC DNA]</scope>
    <source>
        <strain evidence="8">CGMCC 1.7736</strain>
    </source>
</reference>
<gene>
    <name evidence="7" type="ORF">SAMN04487947_1807</name>
</gene>
<feature type="transmembrane region" description="Helical" evidence="6">
    <location>
        <begin position="222"/>
        <end position="241"/>
    </location>
</feature>
<evidence type="ECO:0000256" key="5">
    <source>
        <dbReference type="ARBA" id="ARBA00023136"/>
    </source>
</evidence>
<keyword evidence="3 6" id="KW-0812">Transmembrane</keyword>
<feature type="transmembrane region" description="Helical" evidence="6">
    <location>
        <begin position="402"/>
        <end position="420"/>
    </location>
</feature>
<evidence type="ECO:0000256" key="1">
    <source>
        <dbReference type="ARBA" id="ARBA00004651"/>
    </source>
</evidence>
<protein>
    <submittedName>
        <fullName evidence="7">Simple sugar transport system permease protein</fullName>
    </submittedName>
</protein>
<keyword evidence="7" id="KW-0762">Sugar transport</keyword>